<keyword evidence="2" id="KW-1133">Transmembrane helix</keyword>
<evidence type="ECO:0000313" key="4">
    <source>
        <dbReference type="EMBL" id="MDG3005290.1"/>
    </source>
</evidence>
<dbReference type="Gene3D" id="2.60.130.10">
    <property type="entry name" value="Aromatic compound dioxygenase"/>
    <property type="match status" value="1"/>
</dbReference>
<feature type="transmembrane region" description="Helical" evidence="2">
    <location>
        <begin position="239"/>
        <end position="260"/>
    </location>
</feature>
<sequence length="897" mass="97924">MDWPIFDGGRLANAAGGGLVVLVLGSLAVRLSRQPVHRARLVVLTLLGAAAIPGLAALPFTPRWSLGLLPASAVAPPVERKTAAPIAARLHDETVHEGPVERPSPKARSVQGSAAPPAPRRASWREVAPSFGVMAAGAYIVAAAGWAGWWWLGQFALWRIARAARPAPRAARDVLIDLAGPAGERVRLLESDRIALPFTYTWLRPVILLPASLCDGREGRALRYALAHEWSHVERRDAWGWNLAGLAGLVLFYQPLFWWLRRQLRLCQDYLADARAAAAGSAEDYAAFLLHLARIHEAGPSRAALGIGDRRSSLYRRVVMLIQDREPLEPRCRAAWSLAAVATSAVVVLAASGLRLDAAPAPKEAAAQDAPKPPEAAKPAGETLNYKGIVKDKDTGKPIAGAAVVVRRSIYRDDVYRILQETRHTTAADGTFAFTIPPEQAAERALYVQLDVEHPDYATRTGFGKALAIIRKDEGFGVRPFFERIELDPAQPITGRVETPEGTPAAGVEVHAYSRVDKHPWGMYAPGSFAHTRTDVDGAFRLPITTPGPGVFWILPKTYAPQMHVLADGRRGDLGTFRLKPGASLTGRVVDLQGTPLARLLIAARREQESGPDADALNQMNVADKIRSTTETDAEGRFVFNHLPPGEYQVAPTAIDIRVDPSERRGRKLPGVFLPRKVSIAEDATPPVLEIRESPHVVVEGRWLDSQGRPRSGWSSTLFGQIGGESWFARTNPDSQGIFSLMVPRGLRLAKVDTLAGEYTSMRRRIGKEAPLAVGEIADLGTLDHDVKDFDIVRYDAPVILINATTREGRQIEGFQADVQYHALDLEGDPAVRVLGGRRQADSLRREINDGRYRTLQMLPDREVLVSVRADGYVSASRTMKLAEGQTEEATFVLEPR</sequence>
<feature type="transmembrane region" description="Helical" evidence="2">
    <location>
        <begin position="131"/>
        <end position="152"/>
    </location>
</feature>
<protein>
    <submittedName>
        <fullName evidence="4">M56 family metallopeptidase</fullName>
    </submittedName>
</protein>
<dbReference type="InterPro" id="IPR013784">
    <property type="entry name" value="Carb-bd-like_fold"/>
</dbReference>
<dbReference type="InterPro" id="IPR008969">
    <property type="entry name" value="CarboxyPept-like_regulatory"/>
</dbReference>
<dbReference type="Pfam" id="PF13620">
    <property type="entry name" value="CarboxypepD_reg"/>
    <property type="match status" value="1"/>
</dbReference>
<dbReference type="Pfam" id="PF05569">
    <property type="entry name" value="Peptidase_M56"/>
    <property type="match status" value="1"/>
</dbReference>
<dbReference type="RefSeq" id="WP_277861635.1">
    <property type="nucleotide sequence ID" value="NZ_JARRAG010000002.1"/>
</dbReference>
<feature type="transmembrane region" description="Helical" evidence="2">
    <location>
        <begin position="41"/>
        <end position="60"/>
    </location>
</feature>
<name>A0ABT6FD62_9BACT</name>
<feature type="domain" description="Peptidase M56" evidence="3">
    <location>
        <begin position="135"/>
        <end position="321"/>
    </location>
</feature>
<dbReference type="InterPro" id="IPR015889">
    <property type="entry name" value="Intradiol_dOase_core"/>
</dbReference>
<evidence type="ECO:0000313" key="5">
    <source>
        <dbReference type="Proteomes" id="UP001216907"/>
    </source>
</evidence>
<feature type="region of interest" description="Disordered" evidence="1">
    <location>
        <begin position="362"/>
        <end position="382"/>
    </location>
</feature>
<dbReference type="InterPro" id="IPR008756">
    <property type="entry name" value="Peptidase_M56"/>
</dbReference>
<evidence type="ECO:0000259" key="3">
    <source>
        <dbReference type="Pfam" id="PF05569"/>
    </source>
</evidence>
<reference evidence="4 5" key="1">
    <citation type="submission" date="2023-03" db="EMBL/GenBank/DDBJ databases">
        <title>Paludisphaera mucosa sp. nov. a novel planctomycete from northern fen.</title>
        <authorList>
            <person name="Ivanova A."/>
        </authorList>
    </citation>
    <scope>NUCLEOTIDE SEQUENCE [LARGE SCALE GENOMIC DNA]</scope>
    <source>
        <strain evidence="4 5">Pla2</strain>
    </source>
</reference>
<feature type="compositionally biased region" description="Basic and acidic residues" evidence="1">
    <location>
        <begin position="92"/>
        <end position="104"/>
    </location>
</feature>
<feature type="transmembrane region" description="Helical" evidence="2">
    <location>
        <begin position="12"/>
        <end position="29"/>
    </location>
</feature>
<proteinExistence type="predicted"/>
<keyword evidence="2" id="KW-0472">Membrane</keyword>
<dbReference type="Gene3D" id="2.60.40.1120">
    <property type="entry name" value="Carboxypeptidase-like, regulatory domain"/>
    <property type="match status" value="1"/>
</dbReference>
<keyword evidence="2" id="KW-0812">Transmembrane</keyword>
<dbReference type="EMBL" id="JARRAG010000002">
    <property type="protein sequence ID" value="MDG3005290.1"/>
    <property type="molecule type" value="Genomic_DNA"/>
</dbReference>
<dbReference type="PANTHER" id="PTHR34978">
    <property type="entry name" value="POSSIBLE SENSOR-TRANSDUCER PROTEIN BLAR"/>
    <property type="match status" value="1"/>
</dbReference>
<dbReference type="InterPro" id="IPR052173">
    <property type="entry name" value="Beta-lactam_resp_regulator"/>
</dbReference>
<feature type="region of interest" description="Disordered" evidence="1">
    <location>
        <begin position="92"/>
        <end position="121"/>
    </location>
</feature>
<dbReference type="SUPFAM" id="SSF49464">
    <property type="entry name" value="Carboxypeptidase regulatory domain-like"/>
    <property type="match status" value="1"/>
</dbReference>
<dbReference type="PANTHER" id="PTHR34978:SF3">
    <property type="entry name" value="SLR0241 PROTEIN"/>
    <property type="match status" value="1"/>
</dbReference>
<accession>A0ABT6FD62</accession>
<dbReference type="CDD" id="cd07341">
    <property type="entry name" value="M56_BlaR1_MecR1_like"/>
    <property type="match status" value="1"/>
</dbReference>
<dbReference type="Proteomes" id="UP001216907">
    <property type="component" value="Unassembled WGS sequence"/>
</dbReference>
<comment type="caution">
    <text evidence="4">The sequence shown here is derived from an EMBL/GenBank/DDBJ whole genome shotgun (WGS) entry which is preliminary data.</text>
</comment>
<organism evidence="4 5">
    <name type="scientific">Paludisphaera mucosa</name>
    <dbReference type="NCBI Taxonomy" id="3030827"/>
    <lineage>
        <taxon>Bacteria</taxon>
        <taxon>Pseudomonadati</taxon>
        <taxon>Planctomycetota</taxon>
        <taxon>Planctomycetia</taxon>
        <taxon>Isosphaerales</taxon>
        <taxon>Isosphaeraceae</taxon>
        <taxon>Paludisphaera</taxon>
    </lineage>
</organism>
<keyword evidence="5" id="KW-1185">Reference proteome</keyword>
<evidence type="ECO:0000256" key="2">
    <source>
        <dbReference type="SAM" id="Phobius"/>
    </source>
</evidence>
<dbReference type="SUPFAM" id="SSF49452">
    <property type="entry name" value="Starch-binding domain-like"/>
    <property type="match status" value="1"/>
</dbReference>
<gene>
    <name evidence="4" type="ORF">PZE19_15985</name>
</gene>
<evidence type="ECO:0000256" key="1">
    <source>
        <dbReference type="SAM" id="MobiDB-lite"/>
    </source>
</evidence>